<sequence>MKIFNIGRNDECICGSGKKYKKCCMSRVEELEVKLSNYLGKDAVISREGKEFIKILSILYGIKLNKNEKYFNVEKLLKLVDEAWMEEEDYSEDDVITFFQQMTNFIFEDKRLKYLRIPGRLFVEFTFNENEEEKIDNLMLELHDQYIIENYLLEISYALQNYGFTDEELKNLLHLISLSITDEYHSFLRVIVGATMLEISKAFEEIAKIDNEEKRNEKFFEIASQYISFNEYITAKMSDLIEEDWNKIIKEPLELPFFTVYLFYLKFLSKTLSIFTTKNLPFSLVVNFLVDTLDEILAEPVVFEKSLISIIDSLYIKAQQTENDKLKKSFEITGELLTLPPNAENFKVFKNLFSSNILRYVAEFPHKIEEIDETVEIEKLISDEFFNKYVSYLESNQMTEERDLLKEAYRELKENIQNLSTSQEIALEKIKGLIKGELPL</sequence>
<dbReference type="EMBL" id="DOLB01000057">
    <property type="protein sequence ID" value="HBT48884.1"/>
    <property type="molecule type" value="Genomic_DNA"/>
</dbReference>
<dbReference type="Proteomes" id="UP000264445">
    <property type="component" value="Unassembled WGS sequence"/>
</dbReference>
<evidence type="ECO:0000313" key="2">
    <source>
        <dbReference type="EMBL" id="HBT48884.1"/>
    </source>
</evidence>
<dbReference type="InterPro" id="IPR004027">
    <property type="entry name" value="SEC_C_motif"/>
</dbReference>
<dbReference type="Pfam" id="PF02810">
    <property type="entry name" value="SEC-C"/>
    <property type="match status" value="1"/>
</dbReference>
<protein>
    <submittedName>
        <fullName evidence="2">Zinc chelation protein SecC</fullName>
    </submittedName>
</protein>
<dbReference type="SUPFAM" id="SSF103642">
    <property type="entry name" value="Sec-C motif"/>
    <property type="match status" value="1"/>
</dbReference>
<proteinExistence type="predicted"/>
<accession>A0A101E5B7</accession>
<evidence type="ECO:0000313" key="3">
    <source>
        <dbReference type="Proteomes" id="UP000264445"/>
    </source>
</evidence>
<dbReference type="RefSeq" id="WP_009609823.1">
    <property type="nucleotide sequence ID" value="NZ_DOLB01000057.1"/>
</dbReference>
<reference evidence="2 3" key="1">
    <citation type="journal article" date="2018" name="Nat. Biotechnol.">
        <title>A standardized bacterial taxonomy based on genome phylogeny substantially revises the tree of life.</title>
        <authorList>
            <person name="Parks D.H."/>
            <person name="Chuvochina M."/>
            <person name="Waite D.W."/>
            <person name="Rinke C."/>
            <person name="Skarshewski A."/>
            <person name="Chaumeil P.A."/>
            <person name="Hugenholtz P."/>
        </authorList>
    </citation>
    <scope>NUCLEOTIDE SEQUENCE [LARGE SCALE GENOMIC DNA]</scope>
    <source>
        <strain evidence="2">UBA12544</strain>
    </source>
</reference>
<dbReference type="Gene3D" id="3.10.450.50">
    <property type="match status" value="1"/>
</dbReference>
<evidence type="ECO:0000256" key="1">
    <source>
        <dbReference type="SAM" id="Coils"/>
    </source>
</evidence>
<keyword evidence="1" id="KW-0175">Coiled coil</keyword>
<organism evidence="2 3">
    <name type="scientific">Caldanaerobacter subterraneus</name>
    <dbReference type="NCBI Taxonomy" id="911092"/>
    <lineage>
        <taxon>Bacteria</taxon>
        <taxon>Bacillati</taxon>
        <taxon>Bacillota</taxon>
        <taxon>Clostridia</taxon>
        <taxon>Thermoanaerobacterales</taxon>
        <taxon>Thermoanaerobacteraceae</taxon>
        <taxon>Caldanaerobacter</taxon>
    </lineage>
</organism>
<feature type="coiled-coil region" evidence="1">
    <location>
        <begin position="395"/>
        <end position="429"/>
    </location>
</feature>
<gene>
    <name evidence="2" type="ORF">DEA61_03325</name>
</gene>
<name>A0A101E5B7_9THEO</name>
<comment type="caution">
    <text evidence="2">The sequence shown here is derived from an EMBL/GenBank/DDBJ whole genome shotgun (WGS) entry which is preliminary data.</text>
</comment>
<dbReference type="AlphaFoldDB" id="A0A101E5B7"/>